<evidence type="ECO:0000313" key="2">
    <source>
        <dbReference type="EMBL" id="SIP87486.1"/>
    </source>
</evidence>
<dbReference type="Proteomes" id="UP000186895">
    <property type="component" value="Unassembled WGS sequence"/>
</dbReference>
<keyword evidence="3" id="KW-1185">Reference proteome</keyword>
<accession>A0A1N6N605</accession>
<proteinExistence type="predicted"/>
<organism evidence="2 3">
    <name type="scientific">Marinobacterium stanieri</name>
    <dbReference type="NCBI Taxonomy" id="49186"/>
    <lineage>
        <taxon>Bacteria</taxon>
        <taxon>Pseudomonadati</taxon>
        <taxon>Pseudomonadota</taxon>
        <taxon>Gammaproteobacteria</taxon>
        <taxon>Oceanospirillales</taxon>
        <taxon>Oceanospirillaceae</taxon>
        <taxon>Marinobacterium</taxon>
    </lineage>
</organism>
<dbReference type="GO" id="GO:0016747">
    <property type="term" value="F:acyltransferase activity, transferring groups other than amino-acyl groups"/>
    <property type="evidence" value="ECO:0007669"/>
    <property type="project" value="InterPro"/>
</dbReference>
<name>A0A1N6N605_9GAMM</name>
<evidence type="ECO:0000313" key="3">
    <source>
        <dbReference type="Proteomes" id="UP000186895"/>
    </source>
</evidence>
<dbReference type="PANTHER" id="PTHR43451">
    <property type="entry name" value="ACETYLTRANSFERASE (GNAT) FAMILY PROTEIN"/>
    <property type="match status" value="1"/>
</dbReference>
<dbReference type="CDD" id="cd04301">
    <property type="entry name" value="NAT_SF"/>
    <property type="match status" value="1"/>
</dbReference>
<feature type="domain" description="N-acetyltransferase" evidence="1">
    <location>
        <begin position="11"/>
        <end position="164"/>
    </location>
</feature>
<dbReference type="Gene3D" id="3.40.630.30">
    <property type="match status" value="1"/>
</dbReference>
<dbReference type="STRING" id="49186.SAMN05421647_10146"/>
<protein>
    <submittedName>
        <fullName evidence="2">Acetyltransferase, GNAT family</fullName>
    </submittedName>
</protein>
<keyword evidence="2" id="KW-0808">Transferase</keyword>
<dbReference type="PANTHER" id="PTHR43451:SF1">
    <property type="entry name" value="ACETYLTRANSFERASE"/>
    <property type="match status" value="1"/>
</dbReference>
<dbReference type="AlphaFoldDB" id="A0A1N6N605"/>
<gene>
    <name evidence="2" type="ORF">SAMN05421647_10146</name>
</gene>
<dbReference type="InterPro" id="IPR000182">
    <property type="entry name" value="GNAT_dom"/>
</dbReference>
<reference evidence="2 3" key="1">
    <citation type="submission" date="2017-01" db="EMBL/GenBank/DDBJ databases">
        <authorList>
            <person name="Mah S.A."/>
            <person name="Swanson W.J."/>
            <person name="Moy G.W."/>
            <person name="Vacquier V.D."/>
        </authorList>
    </citation>
    <scope>NUCLEOTIDE SEQUENCE [LARGE SCALE GENOMIC DNA]</scope>
    <source>
        <strain evidence="2 3">DSM 7027</strain>
    </source>
</reference>
<dbReference type="eggNOG" id="COG0456">
    <property type="taxonomic scope" value="Bacteria"/>
</dbReference>
<dbReference type="InterPro" id="IPR016181">
    <property type="entry name" value="Acyl_CoA_acyltransferase"/>
</dbReference>
<dbReference type="InterPro" id="IPR052564">
    <property type="entry name" value="N-acetyltrans/Recomb-assoc"/>
</dbReference>
<dbReference type="EMBL" id="FTMN01000001">
    <property type="protein sequence ID" value="SIP87486.1"/>
    <property type="molecule type" value="Genomic_DNA"/>
</dbReference>
<dbReference type="SUPFAM" id="SSF55729">
    <property type="entry name" value="Acyl-CoA N-acyltransferases (Nat)"/>
    <property type="match status" value="1"/>
</dbReference>
<dbReference type="Pfam" id="PF13673">
    <property type="entry name" value="Acetyltransf_10"/>
    <property type="match status" value="1"/>
</dbReference>
<evidence type="ECO:0000259" key="1">
    <source>
        <dbReference type="PROSITE" id="PS51186"/>
    </source>
</evidence>
<sequence>MVRSLLTEGEVHLRGYQPEDAPALWRLFFDTVRRVNRRDYSAAQVEAWASEDIDPLDWQALLDHNRPFIVEQSGRILGYADVQPDGLIDHFFCHWQAQGKGVGTRLMVHIELQAQRLDLNALHAHVSLTAEPFFKRFGFEVVKREVVQVRGQSLPRCLMRKDLSSK</sequence>
<dbReference type="PROSITE" id="PS51186">
    <property type="entry name" value="GNAT"/>
    <property type="match status" value="1"/>
</dbReference>